<dbReference type="OrthoDB" id="9767721at2"/>
<dbReference type="GO" id="GO:0051301">
    <property type="term" value="P:cell division"/>
    <property type="evidence" value="ECO:0007669"/>
    <property type="project" value="UniProtKB-KW"/>
</dbReference>
<comment type="domain">
    <text evidence="12">Consists of 3 domains; the N-terminus binds the ribosome, the middle domain has PPIase activity, while the C-terminus has intrinsic chaperone activity on its own.</text>
</comment>
<evidence type="ECO:0000256" key="14">
    <source>
        <dbReference type="RuleBase" id="RU003914"/>
    </source>
</evidence>
<dbReference type="GO" id="GO:0051083">
    <property type="term" value="P:'de novo' cotranslational protein folding"/>
    <property type="evidence" value="ECO:0007669"/>
    <property type="project" value="TreeGrafter"/>
</dbReference>
<feature type="coiled-coil region" evidence="15">
    <location>
        <begin position="224"/>
        <end position="290"/>
    </location>
</feature>
<evidence type="ECO:0000256" key="9">
    <source>
        <dbReference type="ARBA" id="ARBA00023306"/>
    </source>
</evidence>
<dbReference type="InterPro" id="IPR027304">
    <property type="entry name" value="Trigger_fact/SurA_dom_sf"/>
</dbReference>
<dbReference type="Gene3D" id="3.10.50.40">
    <property type="match status" value="1"/>
</dbReference>
<evidence type="ECO:0000256" key="8">
    <source>
        <dbReference type="ARBA" id="ARBA00023235"/>
    </source>
</evidence>
<accession>A0A4P6ZKH3</accession>
<name>A0A4P6ZKH3_9LACO</name>
<dbReference type="PROSITE" id="PS50059">
    <property type="entry name" value="FKBP_PPIASE"/>
    <property type="match status" value="1"/>
</dbReference>
<evidence type="ECO:0000256" key="7">
    <source>
        <dbReference type="ARBA" id="ARBA00023186"/>
    </source>
</evidence>
<evidence type="ECO:0000256" key="5">
    <source>
        <dbReference type="ARBA" id="ARBA00022618"/>
    </source>
</evidence>
<dbReference type="InterPro" id="IPR037041">
    <property type="entry name" value="Trigger_fac_C_sf"/>
</dbReference>
<evidence type="ECO:0000259" key="17">
    <source>
        <dbReference type="PROSITE" id="PS50059"/>
    </source>
</evidence>
<feature type="domain" description="PPIase FKBP-type" evidence="17">
    <location>
        <begin position="162"/>
        <end position="222"/>
    </location>
</feature>
<dbReference type="GO" id="GO:0005737">
    <property type="term" value="C:cytoplasm"/>
    <property type="evidence" value="ECO:0007669"/>
    <property type="project" value="UniProtKB-SubCell"/>
</dbReference>
<dbReference type="InterPro" id="IPR008881">
    <property type="entry name" value="Trigger_fac_ribosome-bd_bac"/>
</dbReference>
<keyword evidence="6 12" id="KW-0697">Rotamase</keyword>
<keyword evidence="19" id="KW-1185">Reference proteome</keyword>
<dbReference type="EC" id="5.2.1.8" evidence="3 12"/>
<dbReference type="Pfam" id="PF05697">
    <property type="entry name" value="Trigger_N"/>
    <property type="match status" value="1"/>
</dbReference>
<gene>
    <name evidence="12" type="primary">tig</name>
    <name evidence="18" type="ORF">ELX58_01935</name>
</gene>
<dbReference type="InterPro" id="IPR001179">
    <property type="entry name" value="PPIase_FKBP_dom"/>
</dbReference>
<dbReference type="Pfam" id="PF05698">
    <property type="entry name" value="Trigger_C"/>
    <property type="match status" value="1"/>
</dbReference>
<keyword evidence="8 12" id="KW-0413">Isomerase</keyword>
<dbReference type="FunFam" id="3.10.50.40:FF:000001">
    <property type="entry name" value="Trigger factor"/>
    <property type="match status" value="1"/>
</dbReference>
<keyword evidence="12" id="KW-0963">Cytoplasm</keyword>
<dbReference type="InterPro" id="IPR046357">
    <property type="entry name" value="PPIase_dom_sf"/>
</dbReference>
<dbReference type="GO" id="GO:0043335">
    <property type="term" value="P:protein unfolding"/>
    <property type="evidence" value="ECO:0007669"/>
    <property type="project" value="TreeGrafter"/>
</dbReference>
<sequence>MSAKWEKTGTNVGKLTFSISTDKIKEGLDKAFAKNKKNITLPGFRKGKVSRSIFDAMYGEEALYQDALNILLPEVYPAALKEAKVRPVDQPRLNIKSLAKGKPWVLEATVTVEPSVKLGDYKGVPVHKQDTRVYKKDVDSELNRKRHDQAELVLKQGPAAKGDTVIIDFAGYIDGKPFKGGKATNYSLKLGSHSFVGNFEDQLVGHKDGDKVDVNVTFPKNYQAKQLRNKKATFKVTMHEVKEEQLPKLNDEFAKDVDEDVDTLDELKDKIKKQLKNRKASNAKNALEDEAIGKAVDNATVKSIPKVMMKEDTRRQMDQYLANMQQQGINAQTYYKLTGTTEADLKKQFANGASRRVKTNLVLEAIVKAEKINPTKADRDKEIKNLAKTYGMKASSVRSALTPDMLNHDIAIEKAVQMITKSAKQEPKSYFKDDKKSSKASKK</sequence>
<evidence type="ECO:0000256" key="16">
    <source>
        <dbReference type="SAM" id="MobiDB-lite"/>
    </source>
</evidence>
<organism evidence="18 19">
    <name type="scientific">Acetilactobacillus jinshanensis</name>
    <dbReference type="NCBI Taxonomy" id="1720083"/>
    <lineage>
        <taxon>Bacteria</taxon>
        <taxon>Bacillati</taxon>
        <taxon>Bacillota</taxon>
        <taxon>Bacilli</taxon>
        <taxon>Lactobacillales</taxon>
        <taxon>Lactobacillaceae</taxon>
        <taxon>Acetilactobacillus</taxon>
    </lineage>
</organism>
<dbReference type="RefSeq" id="WP_133441477.1">
    <property type="nucleotide sequence ID" value="NZ_CP034726.1"/>
</dbReference>
<comment type="similarity">
    <text evidence="2 12 14">Belongs to the FKBP-type PPIase family. Tig subfamily.</text>
</comment>
<evidence type="ECO:0000256" key="10">
    <source>
        <dbReference type="ARBA" id="ARBA00024849"/>
    </source>
</evidence>
<reference evidence="19" key="1">
    <citation type="submission" date="2018-12" db="EMBL/GenBank/DDBJ databases">
        <title>A new species of lactobacillus.</title>
        <authorList>
            <person name="Jian Y."/>
            <person name="Xin L."/>
            <person name="Hong Z.J."/>
            <person name="Ming L.Z."/>
            <person name="Hong X.Z."/>
        </authorList>
    </citation>
    <scope>NUCLEOTIDE SEQUENCE [LARGE SCALE GENOMIC DNA]</scope>
    <source>
        <strain evidence="19">HSLZ-75</strain>
    </source>
</reference>
<evidence type="ECO:0000313" key="18">
    <source>
        <dbReference type="EMBL" id="QBP17932.1"/>
    </source>
</evidence>
<dbReference type="InterPro" id="IPR036611">
    <property type="entry name" value="Trigger_fac_ribosome-bd_sf"/>
</dbReference>
<dbReference type="InterPro" id="IPR005215">
    <property type="entry name" value="Trig_fac"/>
</dbReference>
<dbReference type="SUPFAM" id="SSF54534">
    <property type="entry name" value="FKBP-like"/>
    <property type="match status" value="1"/>
</dbReference>
<dbReference type="HAMAP" id="MF_00303">
    <property type="entry name" value="Trigger_factor_Tig"/>
    <property type="match status" value="1"/>
</dbReference>
<dbReference type="KEGG" id="lji:ELX58_01935"/>
<keyword evidence="9 12" id="KW-0131">Cell cycle</keyword>
<dbReference type="SUPFAM" id="SSF102735">
    <property type="entry name" value="Trigger factor ribosome-binding domain"/>
    <property type="match status" value="1"/>
</dbReference>
<dbReference type="InterPro" id="IPR008880">
    <property type="entry name" value="Trigger_fac_C"/>
</dbReference>
<evidence type="ECO:0000256" key="13">
    <source>
        <dbReference type="PROSITE-ProRule" id="PRU00277"/>
    </source>
</evidence>
<evidence type="ECO:0000256" key="11">
    <source>
        <dbReference type="ARBA" id="ARBA00029986"/>
    </source>
</evidence>
<dbReference type="Gene3D" id="1.10.3120.10">
    <property type="entry name" value="Trigger factor, C-terminal domain"/>
    <property type="match status" value="1"/>
</dbReference>
<keyword evidence="15" id="KW-0175">Coiled coil</keyword>
<dbReference type="PANTHER" id="PTHR30560">
    <property type="entry name" value="TRIGGER FACTOR CHAPERONE AND PEPTIDYL-PROLYL CIS/TRANS ISOMERASE"/>
    <property type="match status" value="1"/>
</dbReference>
<evidence type="ECO:0000256" key="1">
    <source>
        <dbReference type="ARBA" id="ARBA00000971"/>
    </source>
</evidence>
<dbReference type="Pfam" id="PF00254">
    <property type="entry name" value="FKBP_C"/>
    <property type="match status" value="1"/>
</dbReference>
<dbReference type="GO" id="GO:0044183">
    <property type="term" value="F:protein folding chaperone"/>
    <property type="evidence" value="ECO:0007669"/>
    <property type="project" value="TreeGrafter"/>
</dbReference>
<dbReference type="PIRSF" id="PIRSF003095">
    <property type="entry name" value="Trigger_factor"/>
    <property type="match status" value="1"/>
</dbReference>
<dbReference type="GO" id="GO:0043022">
    <property type="term" value="F:ribosome binding"/>
    <property type="evidence" value="ECO:0007669"/>
    <property type="project" value="TreeGrafter"/>
</dbReference>
<dbReference type="NCBIfam" id="TIGR00115">
    <property type="entry name" value="tig"/>
    <property type="match status" value="1"/>
</dbReference>
<evidence type="ECO:0000313" key="19">
    <source>
        <dbReference type="Proteomes" id="UP000294321"/>
    </source>
</evidence>
<dbReference type="GO" id="GO:0015031">
    <property type="term" value="P:protein transport"/>
    <property type="evidence" value="ECO:0007669"/>
    <property type="project" value="UniProtKB-UniRule"/>
</dbReference>
<evidence type="ECO:0000256" key="3">
    <source>
        <dbReference type="ARBA" id="ARBA00013194"/>
    </source>
</evidence>
<proteinExistence type="inferred from homology"/>
<evidence type="ECO:0000256" key="12">
    <source>
        <dbReference type="HAMAP-Rule" id="MF_00303"/>
    </source>
</evidence>
<dbReference type="GO" id="GO:0003755">
    <property type="term" value="F:peptidyl-prolyl cis-trans isomerase activity"/>
    <property type="evidence" value="ECO:0007669"/>
    <property type="project" value="UniProtKB-UniRule"/>
</dbReference>
<comment type="catalytic activity">
    <reaction evidence="1 12 13">
        <text>[protein]-peptidylproline (omega=180) = [protein]-peptidylproline (omega=0)</text>
        <dbReference type="Rhea" id="RHEA:16237"/>
        <dbReference type="Rhea" id="RHEA-COMP:10747"/>
        <dbReference type="Rhea" id="RHEA-COMP:10748"/>
        <dbReference type="ChEBI" id="CHEBI:83833"/>
        <dbReference type="ChEBI" id="CHEBI:83834"/>
        <dbReference type="EC" id="5.2.1.8"/>
    </reaction>
</comment>
<keyword evidence="7 12" id="KW-0143">Chaperone</keyword>
<evidence type="ECO:0000256" key="2">
    <source>
        <dbReference type="ARBA" id="ARBA00005464"/>
    </source>
</evidence>
<dbReference type="PANTHER" id="PTHR30560:SF3">
    <property type="entry name" value="TRIGGER FACTOR-LIKE PROTEIN TIG, CHLOROPLASTIC"/>
    <property type="match status" value="1"/>
</dbReference>
<feature type="region of interest" description="Disordered" evidence="16">
    <location>
        <begin position="422"/>
        <end position="443"/>
    </location>
</feature>
<dbReference type="Gene3D" id="3.30.70.1050">
    <property type="entry name" value="Trigger factor ribosome-binding domain"/>
    <property type="match status" value="1"/>
</dbReference>
<dbReference type="EMBL" id="CP034726">
    <property type="protein sequence ID" value="QBP17932.1"/>
    <property type="molecule type" value="Genomic_DNA"/>
</dbReference>
<feature type="compositionally biased region" description="Basic and acidic residues" evidence="16">
    <location>
        <begin position="423"/>
        <end position="437"/>
    </location>
</feature>
<comment type="subcellular location">
    <subcellularLocation>
        <location evidence="12">Cytoplasm</location>
    </subcellularLocation>
    <text evidence="12">About half TF is bound to the ribosome near the polypeptide exit tunnel while the other half is free in the cytoplasm.</text>
</comment>
<evidence type="ECO:0000256" key="6">
    <source>
        <dbReference type="ARBA" id="ARBA00023110"/>
    </source>
</evidence>
<dbReference type="SUPFAM" id="SSF109998">
    <property type="entry name" value="Triger factor/SurA peptide-binding domain-like"/>
    <property type="match status" value="1"/>
</dbReference>
<evidence type="ECO:0000256" key="4">
    <source>
        <dbReference type="ARBA" id="ARBA00016902"/>
    </source>
</evidence>
<dbReference type="Proteomes" id="UP000294321">
    <property type="component" value="Chromosome"/>
</dbReference>
<evidence type="ECO:0000256" key="15">
    <source>
        <dbReference type="SAM" id="Coils"/>
    </source>
</evidence>
<keyword evidence="5 12" id="KW-0132">Cell division</keyword>
<comment type="function">
    <text evidence="10 12">Involved in protein export. Acts as a chaperone by maintaining the newly synthesized protein in an open conformation. Functions as a peptidyl-prolyl cis-trans isomerase.</text>
</comment>
<protein>
    <recommendedName>
        <fullName evidence="4 12">Trigger factor</fullName>
        <shortName evidence="12">TF</shortName>
        <ecNumber evidence="3 12">5.2.1.8</ecNumber>
    </recommendedName>
    <alternativeName>
        <fullName evidence="11 12">PPIase</fullName>
    </alternativeName>
</protein>
<dbReference type="AlphaFoldDB" id="A0A4P6ZKH3"/>